<feature type="region of interest" description="Disordered" evidence="3">
    <location>
        <begin position="223"/>
        <end position="244"/>
    </location>
</feature>
<feature type="region of interest" description="Disordered" evidence="3">
    <location>
        <begin position="41"/>
        <end position="60"/>
    </location>
</feature>
<dbReference type="SUPFAM" id="SSF69360">
    <property type="entry name" value="Cell wall binding repeat"/>
    <property type="match status" value="1"/>
</dbReference>
<evidence type="ECO:0000313" key="5">
    <source>
        <dbReference type="Proteomes" id="UP000824169"/>
    </source>
</evidence>
<gene>
    <name evidence="4" type="ORF">IAB71_04980</name>
</gene>
<dbReference type="PROSITE" id="PS51257">
    <property type="entry name" value="PROKAR_LIPOPROTEIN"/>
    <property type="match status" value="1"/>
</dbReference>
<organism evidence="4 5">
    <name type="scientific">Candidatus Scatomonas pullistercoris</name>
    <dbReference type="NCBI Taxonomy" id="2840920"/>
    <lineage>
        <taxon>Bacteria</taxon>
        <taxon>Bacillati</taxon>
        <taxon>Bacillota</taxon>
        <taxon>Clostridia</taxon>
        <taxon>Lachnospirales</taxon>
        <taxon>Lachnospiraceae</taxon>
        <taxon>Lachnospiraceae incertae sedis</taxon>
        <taxon>Candidatus Scatomonas</taxon>
    </lineage>
</organism>
<dbReference type="AlphaFoldDB" id="A0A9D1P396"/>
<name>A0A9D1P396_9FIRM</name>
<keyword evidence="1" id="KW-0677">Repeat</keyword>
<reference evidence="4" key="1">
    <citation type="submission" date="2020-10" db="EMBL/GenBank/DDBJ databases">
        <authorList>
            <person name="Gilroy R."/>
        </authorList>
    </citation>
    <scope>NUCLEOTIDE SEQUENCE</scope>
    <source>
        <strain evidence="4">CHK188-20938</strain>
    </source>
</reference>
<protein>
    <recommendedName>
        <fullName evidence="6">Ig-like domain-containing protein</fullName>
    </recommendedName>
</protein>
<dbReference type="PROSITE" id="PS51170">
    <property type="entry name" value="CW"/>
    <property type="match status" value="1"/>
</dbReference>
<accession>A0A9D1P396</accession>
<evidence type="ECO:0000256" key="3">
    <source>
        <dbReference type="SAM" id="MobiDB-lite"/>
    </source>
</evidence>
<feature type="compositionally biased region" description="Polar residues" evidence="3">
    <location>
        <begin position="41"/>
        <end position="50"/>
    </location>
</feature>
<evidence type="ECO:0008006" key="6">
    <source>
        <dbReference type="Google" id="ProtNLM"/>
    </source>
</evidence>
<dbReference type="Gene3D" id="2.10.270.10">
    <property type="entry name" value="Cholin Binding"/>
    <property type="match status" value="1"/>
</dbReference>
<dbReference type="Gene3D" id="2.60.40.2700">
    <property type="match status" value="1"/>
</dbReference>
<evidence type="ECO:0000313" key="4">
    <source>
        <dbReference type="EMBL" id="HIV25130.1"/>
    </source>
</evidence>
<dbReference type="EMBL" id="DVOO01000013">
    <property type="protein sequence ID" value="HIV25130.1"/>
    <property type="molecule type" value="Genomic_DNA"/>
</dbReference>
<sequence length="244" mass="25932">MILKKIGVIAGVCLCSMVFLTGCSFSDLLDRWMGTAVESTGEASVSTSSGAEEPPKTVDSNLETPVFVSDLGGTVQMTVGSTCTLHVEASVGDGGTVTYQWYSNNVDSNGGGTILEGATSDSYTVDTSAAGTTYYYVVAANNHGESIALGTSSVQAVTVWEPGQWVQEADSTWSYQLTDGTHPASTWMDIEGQTYYFNDSGRRVTGWFTIGDTEYYFNENGELQRNASTPDGAVTDENGARVSE</sequence>
<evidence type="ECO:0000256" key="1">
    <source>
        <dbReference type="ARBA" id="ARBA00022737"/>
    </source>
</evidence>
<dbReference type="InterPro" id="IPR018337">
    <property type="entry name" value="Cell_wall/Cho-bd_repeat"/>
</dbReference>
<feature type="repeat" description="Cell wall-binding" evidence="2">
    <location>
        <begin position="204"/>
        <end position="223"/>
    </location>
</feature>
<comment type="caution">
    <text evidence="4">The sequence shown here is derived from an EMBL/GenBank/DDBJ whole genome shotgun (WGS) entry which is preliminary data.</text>
</comment>
<dbReference type="Pfam" id="PF19127">
    <property type="entry name" value="Choline_bind_3"/>
    <property type="match status" value="1"/>
</dbReference>
<proteinExistence type="predicted"/>
<dbReference type="Proteomes" id="UP000824169">
    <property type="component" value="Unassembled WGS sequence"/>
</dbReference>
<evidence type="ECO:0000256" key="2">
    <source>
        <dbReference type="PROSITE-ProRule" id="PRU00591"/>
    </source>
</evidence>
<reference evidence="4" key="2">
    <citation type="journal article" date="2021" name="PeerJ">
        <title>Extensive microbial diversity within the chicken gut microbiome revealed by metagenomics and culture.</title>
        <authorList>
            <person name="Gilroy R."/>
            <person name="Ravi A."/>
            <person name="Getino M."/>
            <person name="Pursley I."/>
            <person name="Horton D.L."/>
            <person name="Alikhan N.F."/>
            <person name="Baker D."/>
            <person name="Gharbi K."/>
            <person name="Hall N."/>
            <person name="Watson M."/>
            <person name="Adriaenssens E.M."/>
            <person name="Foster-Nyarko E."/>
            <person name="Jarju S."/>
            <person name="Secka A."/>
            <person name="Antonio M."/>
            <person name="Oren A."/>
            <person name="Chaudhuri R.R."/>
            <person name="La Ragione R."/>
            <person name="Hildebrand F."/>
            <person name="Pallen M.J."/>
        </authorList>
    </citation>
    <scope>NUCLEOTIDE SEQUENCE</scope>
    <source>
        <strain evidence="4">CHK188-20938</strain>
    </source>
</reference>